<dbReference type="Gene3D" id="2.10.110.10">
    <property type="entry name" value="Cysteine Rich Protein"/>
    <property type="match status" value="1"/>
</dbReference>
<dbReference type="PANTHER" id="PTHR24206">
    <property type="entry name" value="OS06G0237300 PROTEIN"/>
    <property type="match status" value="1"/>
</dbReference>
<dbReference type="SMART" id="SM00132">
    <property type="entry name" value="LIM"/>
    <property type="match status" value="1"/>
</dbReference>
<dbReference type="InterPro" id="IPR001781">
    <property type="entry name" value="Znf_LIM"/>
</dbReference>
<evidence type="ECO:0000313" key="7">
    <source>
        <dbReference type="Proteomes" id="UP000050795"/>
    </source>
</evidence>
<feature type="compositionally biased region" description="Polar residues" evidence="5">
    <location>
        <begin position="136"/>
        <end position="149"/>
    </location>
</feature>
<feature type="region of interest" description="Disordered" evidence="5">
    <location>
        <begin position="301"/>
        <end position="331"/>
    </location>
</feature>
<protein>
    <recommendedName>
        <fullName evidence="6">LIM zinc-binding domain-containing protein</fullName>
    </recommendedName>
</protein>
<dbReference type="GO" id="GO:0046872">
    <property type="term" value="F:metal ion binding"/>
    <property type="evidence" value="ECO:0007669"/>
    <property type="project" value="UniProtKB-KW"/>
</dbReference>
<feature type="domain" description="LIM zinc-binding" evidence="6">
    <location>
        <begin position="374"/>
        <end position="434"/>
    </location>
</feature>
<dbReference type="AlphaFoldDB" id="A0AA85KCK6"/>
<dbReference type="PROSITE" id="PS00478">
    <property type="entry name" value="LIM_DOMAIN_1"/>
    <property type="match status" value="1"/>
</dbReference>
<keyword evidence="2 4" id="KW-0862">Zinc</keyword>
<evidence type="ECO:0000256" key="3">
    <source>
        <dbReference type="ARBA" id="ARBA00023038"/>
    </source>
</evidence>
<evidence type="ECO:0000256" key="5">
    <source>
        <dbReference type="SAM" id="MobiDB-lite"/>
    </source>
</evidence>
<dbReference type="PROSITE" id="PS50023">
    <property type="entry name" value="LIM_DOMAIN_2"/>
    <property type="match status" value="1"/>
</dbReference>
<organism evidence="7 8">
    <name type="scientific">Trichobilharzia regenti</name>
    <name type="common">Nasal bird schistosome</name>
    <dbReference type="NCBI Taxonomy" id="157069"/>
    <lineage>
        <taxon>Eukaryota</taxon>
        <taxon>Metazoa</taxon>
        <taxon>Spiralia</taxon>
        <taxon>Lophotrochozoa</taxon>
        <taxon>Platyhelminthes</taxon>
        <taxon>Trematoda</taxon>
        <taxon>Digenea</taxon>
        <taxon>Strigeidida</taxon>
        <taxon>Schistosomatoidea</taxon>
        <taxon>Schistosomatidae</taxon>
        <taxon>Trichobilharzia</taxon>
    </lineage>
</organism>
<reference evidence="7" key="1">
    <citation type="submission" date="2022-06" db="EMBL/GenBank/DDBJ databases">
        <authorList>
            <person name="Berger JAMES D."/>
            <person name="Berger JAMES D."/>
        </authorList>
    </citation>
    <scope>NUCLEOTIDE SEQUENCE [LARGE SCALE GENOMIC DNA]</scope>
</reference>
<reference evidence="8" key="2">
    <citation type="submission" date="2023-11" db="UniProtKB">
        <authorList>
            <consortium name="WormBaseParasite"/>
        </authorList>
    </citation>
    <scope>IDENTIFICATION</scope>
</reference>
<keyword evidence="7" id="KW-1185">Reference proteome</keyword>
<dbReference type="Proteomes" id="UP000050795">
    <property type="component" value="Unassembled WGS sequence"/>
</dbReference>
<name>A0AA85KCK6_TRIRE</name>
<feature type="compositionally biased region" description="Low complexity" evidence="5">
    <location>
        <begin position="315"/>
        <end position="328"/>
    </location>
</feature>
<evidence type="ECO:0000313" key="8">
    <source>
        <dbReference type="WBParaSite" id="TREG1_93160.2"/>
    </source>
</evidence>
<evidence type="ECO:0000256" key="2">
    <source>
        <dbReference type="ARBA" id="ARBA00022833"/>
    </source>
</evidence>
<keyword evidence="3 4" id="KW-0440">LIM domain</keyword>
<evidence type="ECO:0000256" key="1">
    <source>
        <dbReference type="ARBA" id="ARBA00022723"/>
    </source>
</evidence>
<feature type="region of interest" description="Disordered" evidence="5">
    <location>
        <begin position="116"/>
        <end position="151"/>
    </location>
</feature>
<sequence>MHFCEVNGNGTYGTMPAHSITQNGGISKNSNLDVTPLEHLFVSKFSRLTIDDEYKYNLAYLVTQQNGAQLPDKIPQNDKHPSITLSAKPLNRIQLNAVQNQNGPVVSKDYRNLHRLANGKKQKPLRSKFPARHTSPAYTSSPESCNRTASDLDDRGEYEYIPFGKSSLKRFVNNDHDRVSTHKTVSRSFRNAVDSRYSGLNPPVFEHHTGSNMTMPSSGLHDTYDTMKFIPTIPSESHREIPPKSTKPPEQSYRDLLESKRTKLNSSDQFIRDEFCSPYVAPKVQASKTLTKLREFRSIDQPSEIKPVSRTVENQSPSDPSSPQQNSHSLRRSITFSAGRLSKQYQEILMKRLFHEPQSIPWIDHRKQDEPLIDLCYDCGKRIYPVDRISTGERVYHKTCFRCATCQRTLLVGNFASLDGVIFCKPHYIEQFRMSAGRYEYRPSVISK</sequence>
<evidence type="ECO:0000256" key="4">
    <source>
        <dbReference type="PROSITE-ProRule" id="PRU00125"/>
    </source>
</evidence>
<accession>A0AA85KCK6</accession>
<evidence type="ECO:0000259" key="6">
    <source>
        <dbReference type="PROSITE" id="PS50023"/>
    </source>
</evidence>
<proteinExistence type="predicted"/>
<dbReference type="SUPFAM" id="SSF57716">
    <property type="entry name" value="Glucocorticoid receptor-like (DNA-binding domain)"/>
    <property type="match status" value="2"/>
</dbReference>
<dbReference type="CDD" id="cd09358">
    <property type="entry name" value="LIM_Mical_like"/>
    <property type="match status" value="1"/>
</dbReference>
<dbReference type="Pfam" id="PF00412">
    <property type="entry name" value="LIM"/>
    <property type="match status" value="1"/>
</dbReference>
<keyword evidence="1 4" id="KW-0479">Metal-binding</keyword>
<feature type="compositionally biased region" description="Basic residues" evidence="5">
    <location>
        <begin position="116"/>
        <end position="131"/>
    </location>
</feature>
<dbReference type="WBParaSite" id="TREG1_93160.2">
    <property type="protein sequence ID" value="TREG1_93160.2"/>
    <property type="gene ID" value="TREG1_93160"/>
</dbReference>